<comment type="caution">
    <text evidence="10">The sequence shown here is derived from an EMBL/GenBank/DDBJ whole genome shotgun (WGS) entry which is preliminary data.</text>
</comment>
<protein>
    <recommendedName>
        <fullName evidence="3">argininosuccinate synthase</fullName>
        <ecNumber evidence="3">6.3.4.5</ecNumber>
    </recommendedName>
</protein>
<dbReference type="EC" id="6.3.4.5" evidence="3"/>
<evidence type="ECO:0000256" key="8">
    <source>
        <dbReference type="ARBA" id="ARBA00022840"/>
    </source>
</evidence>
<evidence type="ECO:0000256" key="3">
    <source>
        <dbReference type="ARBA" id="ARBA00012286"/>
    </source>
</evidence>
<dbReference type="GO" id="GO:0004055">
    <property type="term" value="F:argininosuccinate synthase activity"/>
    <property type="evidence" value="ECO:0007669"/>
    <property type="project" value="UniProtKB-EC"/>
</dbReference>
<gene>
    <name evidence="10" type="ORF">LCGC14_2285100</name>
</gene>
<organism evidence="10">
    <name type="scientific">marine sediment metagenome</name>
    <dbReference type="NCBI Taxonomy" id="412755"/>
    <lineage>
        <taxon>unclassified sequences</taxon>
        <taxon>metagenomes</taxon>
        <taxon>ecological metagenomes</taxon>
    </lineage>
</organism>
<dbReference type="InterPro" id="IPR001518">
    <property type="entry name" value="Arginosuc_synth"/>
</dbReference>
<accession>A0A0F9F5G1</accession>
<dbReference type="GO" id="GO:0005524">
    <property type="term" value="F:ATP binding"/>
    <property type="evidence" value="ECO:0007669"/>
    <property type="project" value="UniProtKB-KW"/>
</dbReference>
<dbReference type="GO" id="GO:0000053">
    <property type="term" value="P:argininosuccinate metabolic process"/>
    <property type="evidence" value="ECO:0007669"/>
    <property type="project" value="TreeGrafter"/>
</dbReference>
<keyword evidence="4" id="KW-0055">Arginine biosynthesis</keyword>
<dbReference type="UniPathway" id="UPA00068">
    <property type="reaction ID" value="UER00113"/>
</dbReference>
<evidence type="ECO:0000256" key="5">
    <source>
        <dbReference type="ARBA" id="ARBA00022598"/>
    </source>
</evidence>
<evidence type="ECO:0000259" key="9">
    <source>
        <dbReference type="Pfam" id="PF20979"/>
    </source>
</evidence>
<feature type="domain" description="Arginosuccinate synthase C-terminal" evidence="9">
    <location>
        <begin position="1"/>
        <end position="218"/>
    </location>
</feature>
<keyword evidence="8" id="KW-0067">ATP-binding</keyword>
<evidence type="ECO:0000256" key="4">
    <source>
        <dbReference type="ARBA" id="ARBA00022571"/>
    </source>
</evidence>
<name>A0A0F9F5G1_9ZZZZ</name>
<evidence type="ECO:0000256" key="1">
    <source>
        <dbReference type="ARBA" id="ARBA00004967"/>
    </source>
</evidence>
<dbReference type="PANTHER" id="PTHR11587:SF2">
    <property type="entry name" value="ARGININOSUCCINATE SYNTHASE"/>
    <property type="match status" value="1"/>
</dbReference>
<dbReference type="AlphaFoldDB" id="A0A0F9F5G1"/>
<keyword evidence="6" id="KW-0028">Amino-acid biosynthesis</keyword>
<dbReference type="InterPro" id="IPR048268">
    <property type="entry name" value="Arginosuc_syn_C"/>
</dbReference>
<dbReference type="GO" id="GO:0000050">
    <property type="term" value="P:urea cycle"/>
    <property type="evidence" value="ECO:0007669"/>
    <property type="project" value="TreeGrafter"/>
</dbReference>
<feature type="non-terminal residue" evidence="10">
    <location>
        <position position="1"/>
    </location>
</feature>
<dbReference type="FunFam" id="3.90.1260.10:FF:000007">
    <property type="entry name" value="Argininosuccinate synthase"/>
    <property type="match status" value="1"/>
</dbReference>
<evidence type="ECO:0000313" key="10">
    <source>
        <dbReference type="EMBL" id="KKL52475.1"/>
    </source>
</evidence>
<dbReference type="PANTHER" id="PTHR11587">
    <property type="entry name" value="ARGININOSUCCINATE SYNTHASE"/>
    <property type="match status" value="1"/>
</dbReference>
<dbReference type="GO" id="GO:0006526">
    <property type="term" value="P:L-arginine biosynthetic process"/>
    <property type="evidence" value="ECO:0007669"/>
    <property type="project" value="UniProtKB-UniPathway"/>
</dbReference>
<sequence>YSSDENCLHISYEAGRLEDMQVNGVELVDFGMGVSPQDAPDEVQPVTIGFESGVPVRVNGKSLSAFEVVSCLNELGGRNGIGRIDMVENRFVGMKSRGVYEAPGMTILYDAHRYVEQMTLDRDLMHLRDRLAPEVAEMMYYGFWYHAKLDALMALIQGPTTGHRRGHVGPYKGNIQVASRTSPNSLYDEGIATMEGGGDYNQTDAEGFLRIQGLPSRVQAKMRPRKY</sequence>
<evidence type="ECO:0000256" key="2">
    <source>
        <dbReference type="ARBA" id="ARBA00011881"/>
    </source>
</evidence>
<keyword evidence="5" id="KW-0436">Ligase</keyword>
<dbReference type="InterPro" id="IPR024074">
    <property type="entry name" value="AS_cat/multimer_dom_body"/>
</dbReference>
<dbReference type="Pfam" id="PF20979">
    <property type="entry name" value="Arginosuc_syn_C"/>
    <property type="match status" value="1"/>
</dbReference>
<evidence type="ECO:0000256" key="6">
    <source>
        <dbReference type="ARBA" id="ARBA00022605"/>
    </source>
</evidence>
<comment type="subunit">
    <text evidence="2">Homotetramer.</text>
</comment>
<dbReference type="SUPFAM" id="SSF69864">
    <property type="entry name" value="Argininosuccinate synthetase, C-terminal domain"/>
    <property type="match status" value="1"/>
</dbReference>
<evidence type="ECO:0000256" key="7">
    <source>
        <dbReference type="ARBA" id="ARBA00022741"/>
    </source>
</evidence>
<dbReference type="GO" id="GO:0005737">
    <property type="term" value="C:cytoplasm"/>
    <property type="evidence" value="ECO:0007669"/>
    <property type="project" value="TreeGrafter"/>
</dbReference>
<proteinExistence type="predicted"/>
<keyword evidence="7" id="KW-0547">Nucleotide-binding</keyword>
<dbReference type="EMBL" id="LAZR01031879">
    <property type="protein sequence ID" value="KKL52475.1"/>
    <property type="molecule type" value="Genomic_DNA"/>
</dbReference>
<comment type="pathway">
    <text evidence="1">Amino-acid biosynthesis; L-arginine biosynthesis; L-arginine from L-ornithine and carbamoyl phosphate: step 2/3.</text>
</comment>
<dbReference type="Gene3D" id="3.90.1260.10">
    <property type="entry name" value="Argininosuccinate synthetase, chain A, domain 2"/>
    <property type="match status" value="1"/>
</dbReference>
<reference evidence="10" key="1">
    <citation type="journal article" date="2015" name="Nature">
        <title>Complex archaea that bridge the gap between prokaryotes and eukaryotes.</title>
        <authorList>
            <person name="Spang A."/>
            <person name="Saw J.H."/>
            <person name="Jorgensen S.L."/>
            <person name="Zaremba-Niedzwiedzka K."/>
            <person name="Martijn J."/>
            <person name="Lind A.E."/>
            <person name="van Eijk R."/>
            <person name="Schleper C."/>
            <person name="Guy L."/>
            <person name="Ettema T.J."/>
        </authorList>
    </citation>
    <scope>NUCLEOTIDE SEQUENCE</scope>
</reference>